<keyword evidence="1" id="KW-0560">Oxidoreductase</keyword>
<evidence type="ECO:0000313" key="3">
    <source>
        <dbReference type="Proteomes" id="UP000380867"/>
    </source>
</evidence>
<sequence length="311" mass="32275">MSWSTHDIPDLTGKRAVITGVTGGLGLHTAIGLGRAGAELVVTARDERKAETALARIADKAPGALVEVVSLDLADLADIRRAAAEIAKTYERVDILVNNAGIMVPPRYSTTADGFELQIGTNHIGHFAWTAALWPVLRDSAARIVSVASLAHTAVGSIDLTSLTPEGSPQPYRRWQSYGQSKLANLLFALELDRRAKAAGIDVVSVGAHPGYAATNITKTGPASSGLSLPGMGMHQVSRILAQSAAAGAMPLLMAATDPGLSGGEYVGPSGIRGLRGRPKVVTPSRAARDAELASDLWSASESAIGATFEV</sequence>
<dbReference type="EMBL" id="SDPQ02000003">
    <property type="protein sequence ID" value="KAA1395553.1"/>
    <property type="molecule type" value="Genomic_DNA"/>
</dbReference>
<dbReference type="OrthoDB" id="4577644at2"/>
<dbReference type="Pfam" id="PF00106">
    <property type="entry name" value="adh_short"/>
    <property type="match status" value="1"/>
</dbReference>
<keyword evidence="3" id="KW-1185">Reference proteome</keyword>
<gene>
    <name evidence="2" type="ORF">ESP70_015475</name>
</gene>
<name>A0A5M4FAZ9_9ACTN</name>
<dbReference type="InterPro" id="IPR036291">
    <property type="entry name" value="NAD(P)-bd_dom_sf"/>
</dbReference>
<comment type="caution">
    <text evidence="2">The sequence shown here is derived from an EMBL/GenBank/DDBJ whole genome shotgun (WGS) entry which is preliminary data.</text>
</comment>
<dbReference type="AlphaFoldDB" id="A0A5M4FAZ9"/>
<protein>
    <submittedName>
        <fullName evidence="2">SDR family NAD(P)-dependent oxidoreductase</fullName>
    </submittedName>
</protein>
<reference evidence="2" key="1">
    <citation type="submission" date="2019-09" db="EMBL/GenBank/DDBJ databases">
        <authorList>
            <person name="Li J."/>
        </authorList>
    </citation>
    <scope>NUCLEOTIDE SEQUENCE [LARGE SCALE GENOMIC DNA]</scope>
    <source>
        <strain evidence="2">JCM 14732</strain>
    </source>
</reference>
<evidence type="ECO:0000256" key="1">
    <source>
        <dbReference type="ARBA" id="ARBA00023002"/>
    </source>
</evidence>
<dbReference type="Proteomes" id="UP000380867">
    <property type="component" value="Unassembled WGS sequence"/>
</dbReference>
<dbReference type="PRINTS" id="PR00081">
    <property type="entry name" value="GDHRDH"/>
</dbReference>
<accession>A0A5M4FAZ9</accession>
<dbReference type="Gene3D" id="3.40.50.720">
    <property type="entry name" value="NAD(P)-binding Rossmann-like Domain"/>
    <property type="match status" value="1"/>
</dbReference>
<proteinExistence type="predicted"/>
<dbReference type="NCBIfam" id="NF004846">
    <property type="entry name" value="PRK06197.1"/>
    <property type="match status" value="1"/>
</dbReference>
<dbReference type="PANTHER" id="PTHR43157">
    <property type="entry name" value="PHOSPHATIDYLINOSITOL-GLYCAN BIOSYNTHESIS CLASS F PROTEIN-RELATED"/>
    <property type="match status" value="1"/>
</dbReference>
<dbReference type="SUPFAM" id="SSF51735">
    <property type="entry name" value="NAD(P)-binding Rossmann-fold domains"/>
    <property type="match status" value="1"/>
</dbReference>
<evidence type="ECO:0000313" key="2">
    <source>
        <dbReference type="EMBL" id="KAA1395553.1"/>
    </source>
</evidence>
<dbReference type="InterPro" id="IPR002347">
    <property type="entry name" value="SDR_fam"/>
</dbReference>
<organism evidence="2 3">
    <name type="scientific">Aeromicrobium ginsengisoli</name>
    <dbReference type="NCBI Taxonomy" id="363867"/>
    <lineage>
        <taxon>Bacteria</taxon>
        <taxon>Bacillati</taxon>
        <taxon>Actinomycetota</taxon>
        <taxon>Actinomycetes</taxon>
        <taxon>Propionibacteriales</taxon>
        <taxon>Nocardioidaceae</taxon>
        <taxon>Aeromicrobium</taxon>
    </lineage>
</organism>
<dbReference type="PANTHER" id="PTHR43157:SF31">
    <property type="entry name" value="PHOSPHATIDYLINOSITOL-GLYCAN BIOSYNTHESIS CLASS F PROTEIN"/>
    <property type="match status" value="1"/>
</dbReference>
<dbReference type="GO" id="GO:0016491">
    <property type="term" value="F:oxidoreductase activity"/>
    <property type="evidence" value="ECO:0007669"/>
    <property type="project" value="UniProtKB-KW"/>
</dbReference>
<dbReference type="RefSeq" id="WP_149690216.1">
    <property type="nucleotide sequence ID" value="NZ_SDPQ02000003.1"/>
</dbReference>